<sequence>MPLNKDNFDNFSRVGFNKNLEIEGLDCFTKNLEKHFFSQVTVRNCSISNDSVNLVIELDCNFGLTETLHHFEKETWGNFQSQEKSFAGALQQLKECNDLPIEVEEFSLFLKDTSIIINRIYDESISLQLENILIKLNEHAINFTKGFTEIPFEVYIPVFEDNVMENEHTLLMNIKSGNNSEQDYFSFWGLYYYSEDDAVVYDLKNRSIIIGNLQMLNR</sequence>
<evidence type="ECO:0000313" key="2">
    <source>
        <dbReference type="Proteomes" id="UP000310314"/>
    </source>
</evidence>
<dbReference type="EMBL" id="VATY01000002">
    <property type="protein sequence ID" value="TMM56935.1"/>
    <property type="molecule type" value="Genomic_DNA"/>
</dbReference>
<gene>
    <name evidence="1" type="ORF">FEE95_10590</name>
</gene>
<dbReference type="OrthoDB" id="1418731at2"/>
<name>A0A5S3QHC2_9FLAO</name>
<reference evidence="1 2" key="1">
    <citation type="submission" date="2019-05" db="EMBL/GenBank/DDBJ databases">
        <authorList>
            <person name="Zhang J.-Y."/>
            <person name="Feg X."/>
            <person name="Du Z.-J."/>
        </authorList>
    </citation>
    <scope>NUCLEOTIDE SEQUENCE [LARGE SCALE GENOMIC DNA]</scope>
    <source>
        <strain evidence="1 2">RZ26</strain>
    </source>
</reference>
<protein>
    <submittedName>
        <fullName evidence="1">Uncharacterized protein</fullName>
    </submittedName>
</protein>
<dbReference type="RefSeq" id="WP_138657919.1">
    <property type="nucleotide sequence ID" value="NZ_VATY01000002.1"/>
</dbReference>
<dbReference type="AlphaFoldDB" id="A0A5S3QHC2"/>
<keyword evidence="2" id="KW-1185">Reference proteome</keyword>
<dbReference type="Proteomes" id="UP000310314">
    <property type="component" value="Unassembled WGS sequence"/>
</dbReference>
<comment type="caution">
    <text evidence="1">The sequence shown here is derived from an EMBL/GenBank/DDBJ whole genome shotgun (WGS) entry which is preliminary data.</text>
</comment>
<proteinExistence type="predicted"/>
<evidence type="ECO:0000313" key="1">
    <source>
        <dbReference type="EMBL" id="TMM56935.1"/>
    </source>
</evidence>
<accession>A0A5S3QHC2</accession>
<organism evidence="1 2">
    <name type="scientific">Maribacter algarum</name>
    <name type="common">ex Zhang et al. 2020</name>
    <dbReference type="NCBI Taxonomy" id="2578118"/>
    <lineage>
        <taxon>Bacteria</taxon>
        <taxon>Pseudomonadati</taxon>
        <taxon>Bacteroidota</taxon>
        <taxon>Flavobacteriia</taxon>
        <taxon>Flavobacteriales</taxon>
        <taxon>Flavobacteriaceae</taxon>
        <taxon>Maribacter</taxon>
    </lineage>
</organism>